<protein>
    <submittedName>
        <fullName evidence="1">Uncharacterized protein</fullName>
    </submittedName>
</protein>
<dbReference type="EMBL" id="WQMT02000004">
    <property type="protein sequence ID" value="KAG9223627.1"/>
    <property type="molecule type" value="Genomic_DNA"/>
</dbReference>
<organism evidence="1 2">
    <name type="scientific">Pleurotus cornucopiae</name>
    <name type="common">Cornucopia mushroom</name>
    <dbReference type="NCBI Taxonomy" id="5321"/>
    <lineage>
        <taxon>Eukaryota</taxon>
        <taxon>Fungi</taxon>
        <taxon>Dikarya</taxon>
        <taxon>Basidiomycota</taxon>
        <taxon>Agaricomycotina</taxon>
        <taxon>Agaricomycetes</taxon>
        <taxon>Agaricomycetidae</taxon>
        <taxon>Agaricales</taxon>
        <taxon>Pleurotineae</taxon>
        <taxon>Pleurotaceae</taxon>
        <taxon>Pleurotus</taxon>
    </lineage>
</organism>
<proteinExistence type="predicted"/>
<dbReference type="Proteomes" id="UP000824881">
    <property type="component" value="Unassembled WGS sequence"/>
</dbReference>
<accession>A0ACB7IZD3</accession>
<keyword evidence="2" id="KW-1185">Reference proteome</keyword>
<evidence type="ECO:0000313" key="2">
    <source>
        <dbReference type="Proteomes" id="UP000824881"/>
    </source>
</evidence>
<name>A0ACB7IZD3_PLECO</name>
<evidence type="ECO:0000313" key="1">
    <source>
        <dbReference type="EMBL" id="KAG9223627.1"/>
    </source>
</evidence>
<comment type="caution">
    <text evidence="1">The sequence shown here is derived from an EMBL/GenBank/DDBJ whole genome shotgun (WGS) entry which is preliminary data.</text>
</comment>
<gene>
    <name evidence="1" type="ORF">CCMSSC00406_0008510</name>
</gene>
<sequence length="96" mass="10271">MYFLGIEVKKLSWRVDVCAYVTGAKPSDPEPRNRNGFALIALVSSGTSRAIIGKGTQYIKMIECPESAAPVLQLPVPGGGVANGNDQDRRSHIADV</sequence>
<reference evidence="1 2" key="1">
    <citation type="journal article" date="2021" name="Appl. Environ. Microbiol.">
        <title>Genetic linkage and physical mapping for an oyster mushroom Pleurotus cornucopiae and QTL analysis for the trait cap color.</title>
        <authorList>
            <person name="Zhang Y."/>
            <person name="Gao W."/>
            <person name="Sonnenberg A."/>
            <person name="Chen Q."/>
            <person name="Zhang J."/>
            <person name="Huang C."/>
        </authorList>
    </citation>
    <scope>NUCLEOTIDE SEQUENCE [LARGE SCALE GENOMIC DNA]</scope>
    <source>
        <strain evidence="1">CCMSSC00406</strain>
    </source>
</reference>